<dbReference type="GO" id="GO:0051775">
    <property type="term" value="P:response to redox state"/>
    <property type="evidence" value="ECO:0007669"/>
    <property type="project" value="InterPro"/>
</dbReference>
<dbReference type="GO" id="GO:0045892">
    <property type="term" value="P:negative regulation of DNA-templated transcription"/>
    <property type="evidence" value="ECO:0007669"/>
    <property type="project" value="InterPro"/>
</dbReference>
<accession>A0A5C1QT71</accession>
<dbReference type="EMBL" id="CP036150">
    <property type="protein sequence ID" value="QEN09212.1"/>
    <property type="molecule type" value="Genomic_DNA"/>
</dbReference>
<dbReference type="InterPro" id="IPR036388">
    <property type="entry name" value="WH-like_DNA-bd_sf"/>
</dbReference>
<dbReference type="InterPro" id="IPR036291">
    <property type="entry name" value="NAD(P)-bd_dom_sf"/>
</dbReference>
<sequence length="219" mass="24672">MSKENLSESAHFRMLRLFISLNRIQDEGASPRYTSGELAELIGSSAELIRKDLNILGCRADGRGYKALSLQNGLREKLYLMKNLRAGMAGLDSWGSILIRESEGFQGIRICAAFDGSQNRLERTETRVALYPSYEIREVFEREKIRIGILASETALPEKNMMRMLEGGAKGIINLTSCPLIVPEEIFYYQADLSLGFYSMASRINGSEHKNPVEPEQRK</sequence>
<dbReference type="KEGG" id="ock:EXM22_14940"/>
<reference evidence="1 2" key="1">
    <citation type="submission" date="2019-02" db="EMBL/GenBank/DDBJ databases">
        <title>Complete Genome Sequence and Methylome Analysis of free living Spirochaetas.</title>
        <authorList>
            <person name="Fomenkov A."/>
            <person name="Dubinina G."/>
            <person name="Leshcheva N."/>
            <person name="Mikheeva N."/>
            <person name="Grabovich M."/>
            <person name="Vincze T."/>
            <person name="Roberts R.J."/>
        </authorList>
    </citation>
    <scope>NUCLEOTIDE SEQUENCE [LARGE SCALE GENOMIC DNA]</scope>
    <source>
        <strain evidence="1 2">K2</strain>
    </source>
</reference>
<evidence type="ECO:0000313" key="2">
    <source>
        <dbReference type="Proteomes" id="UP000324209"/>
    </source>
</evidence>
<dbReference type="PANTHER" id="PTHR35786">
    <property type="entry name" value="REDOX-SENSING TRANSCRIPTIONAL REPRESSOR REX"/>
    <property type="match status" value="1"/>
</dbReference>
<dbReference type="Gene3D" id="3.40.50.720">
    <property type="entry name" value="NAD(P)-binding Rossmann-like Domain"/>
    <property type="match status" value="1"/>
</dbReference>
<dbReference type="Gene3D" id="1.10.10.10">
    <property type="entry name" value="Winged helix-like DNA-binding domain superfamily/Winged helix DNA-binding domain"/>
    <property type="match status" value="1"/>
</dbReference>
<gene>
    <name evidence="1" type="ORF">EXM22_14940</name>
</gene>
<organism evidence="1 2">
    <name type="scientific">Oceanispirochaeta crateris</name>
    <dbReference type="NCBI Taxonomy" id="2518645"/>
    <lineage>
        <taxon>Bacteria</taxon>
        <taxon>Pseudomonadati</taxon>
        <taxon>Spirochaetota</taxon>
        <taxon>Spirochaetia</taxon>
        <taxon>Spirochaetales</taxon>
        <taxon>Spirochaetaceae</taxon>
        <taxon>Oceanispirochaeta</taxon>
    </lineage>
</organism>
<dbReference type="RefSeq" id="WP_149487286.1">
    <property type="nucleotide sequence ID" value="NZ_CP036150.1"/>
</dbReference>
<dbReference type="PANTHER" id="PTHR35786:SF1">
    <property type="entry name" value="REDOX-SENSING TRANSCRIPTIONAL REPRESSOR REX 1"/>
    <property type="match status" value="1"/>
</dbReference>
<evidence type="ECO:0000313" key="1">
    <source>
        <dbReference type="EMBL" id="QEN09212.1"/>
    </source>
</evidence>
<dbReference type="InterPro" id="IPR022876">
    <property type="entry name" value="Tscrpt_rep_Rex"/>
</dbReference>
<keyword evidence="2" id="KW-1185">Reference proteome</keyword>
<dbReference type="OrthoDB" id="369876at2"/>
<protein>
    <recommendedName>
        <fullName evidence="3">Redox-sensing transcriptional repressor Rex</fullName>
    </recommendedName>
</protein>
<dbReference type="AlphaFoldDB" id="A0A5C1QT71"/>
<proteinExistence type="predicted"/>
<dbReference type="Proteomes" id="UP000324209">
    <property type="component" value="Chromosome"/>
</dbReference>
<evidence type="ECO:0008006" key="3">
    <source>
        <dbReference type="Google" id="ProtNLM"/>
    </source>
</evidence>
<dbReference type="SUPFAM" id="SSF51735">
    <property type="entry name" value="NAD(P)-binding Rossmann-fold domains"/>
    <property type="match status" value="1"/>
</dbReference>
<name>A0A5C1QT71_9SPIO</name>